<accession>A0A7G2C691</accession>
<reference evidence="2 3" key="1">
    <citation type="submission" date="2020-08" db="EMBL/GenBank/DDBJ databases">
        <authorList>
            <person name="Newling K."/>
            <person name="Davey J."/>
            <person name="Forrester S."/>
        </authorList>
    </citation>
    <scope>NUCLEOTIDE SEQUENCE [LARGE SCALE GENOMIC DNA]</scope>
    <source>
        <strain evidence="3">Crithidia deanei Carvalho (ATCC PRA-265)</strain>
    </source>
</reference>
<dbReference type="AlphaFoldDB" id="A0A7G2C691"/>
<keyword evidence="3" id="KW-1185">Reference proteome</keyword>
<feature type="region of interest" description="Disordered" evidence="1">
    <location>
        <begin position="217"/>
        <end position="263"/>
    </location>
</feature>
<protein>
    <submittedName>
        <fullName evidence="2">Uncharacterized protein</fullName>
    </submittedName>
</protein>
<sequence length="263" mass="29509">MSERLELGTWKLRKDRHRYDGGLFAPRPAPVQEGSTRFQERTSYMYSGGAVRERPSTLSQRYPPQRNPVGRHWIAARITPANAVLDVCAYLDCHYGRTLSYYVQPEKDRWSHSAMDISNSFLNQFEKNRQFIETQDCVNVYIQFASSTVALTVIDNGHFEFNNEVKTRTAVKAPQVPYGAQYTSVSVDIAPCTELGFLEKLKKVEEDKKRDMVFTSAETVVEKEKTSADISPVSSRSDDSSLPAQTSSSSDKGAEAPSCGDPT</sequence>
<organism evidence="2 3">
    <name type="scientific">Angomonas deanei</name>
    <dbReference type="NCBI Taxonomy" id="59799"/>
    <lineage>
        <taxon>Eukaryota</taxon>
        <taxon>Discoba</taxon>
        <taxon>Euglenozoa</taxon>
        <taxon>Kinetoplastea</taxon>
        <taxon>Metakinetoplastina</taxon>
        <taxon>Trypanosomatida</taxon>
        <taxon>Trypanosomatidae</taxon>
        <taxon>Strigomonadinae</taxon>
        <taxon>Angomonas</taxon>
    </lineage>
</organism>
<dbReference type="VEuPathDB" id="TriTrypDB:ADEAN_000207500"/>
<dbReference type="Proteomes" id="UP000515908">
    <property type="component" value="Chromosome 03"/>
</dbReference>
<name>A0A7G2C691_9TRYP</name>
<evidence type="ECO:0000256" key="1">
    <source>
        <dbReference type="SAM" id="MobiDB-lite"/>
    </source>
</evidence>
<evidence type="ECO:0000313" key="3">
    <source>
        <dbReference type="Proteomes" id="UP000515908"/>
    </source>
</evidence>
<gene>
    <name evidence="2" type="ORF">ADEAN_000207500</name>
</gene>
<evidence type="ECO:0000313" key="2">
    <source>
        <dbReference type="EMBL" id="CAD2214624.1"/>
    </source>
</evidence>
<proteinExistence type="predicted"/>
<feature type="compositionally biased region" description="Polar residues" evidence="1">
    <location>
        <begin position="242"/>
        <end position="251"/>
    </location>
</feature>
<dbReference type="EMBL" id="LR877147">
    <property type="protein sequence ID" value="CAD2214624.1"/>
    <property type="molecule type" value="Genomic_DNA"/>
</dbReference>